<organism evidence="1">
    <name type="scientific">Arundo donax</name>
    <name type="common">Giant reed</name>
    <name type="synonym">Donax arundinaceus</name>
    <dbReference type="NCBI Taxonomy" id="35708"/>
    <lineage>
        <taxon>Eukaryota</taxon>
        <taxon>Viridiplantae</taxon>
        <taxon>Streptophyta</taxon>
        <taxon>Embryophyta</taxon>
        <taxon>Tracheophyta</taxon>
        <taxon>Spermatophyta</taxon>
        <taxon>Magnoliopsida</taxon>
        <taxon>Liliopsida</taxon>
        <taxon>Poales</taxon>
        <taxon>Poaceae</taxon>
        <taxon>PACMAD clade</taxon>
        <taxon>Arundinoideae</taxon>
        <taxon>Arundineae</taxon>
        <taxon>Arundo</taxon>
    </lineage>
</organism>
<protein>
    <submittedName>
        <fullName evidence="1">Uncharacterized protein</fullName>
    </submittedName>
</protein>
<sequence length="9" mass="1073">MWGLAIARR</sequence>
<evidence type="ECO:0000313" key="1">
    <source>
        <dbReference type="EMBL" id="JAD37200.1"/>
    </source>
</evidence>
<proteinExistence type="predicted"/>
<accession>A0A0A8ZKE6</accession>
<name>A0A0A8ZKE6_ARUDO</name>
<reference evidence="1" key="2">
    <citation type="journal article" date="2015" name="Data Brief">
        <title>Shoot transcriptome of the giant reed, Arundo donax.</title>
        <authorList>
            <person name="Barrero R.A."/>
            <person name="Guerrero F.D."/>
            <person name="Moolhuijzen P."/>
            <person name="Goolsby J.A."/>
            <person name="Tidwell J."/>
            <person name="Bellgard S.E."/>
            <person name="Bellgard M.I."/>
        </authorList>
    </citation>
    <scope>NUCLEOTIDE SEQUENCE</scope>
    <source>
        <tissue evidence="1">Shoot tissue taken approximately 20 cm above the soil surface</tissue>
    </source>
</reference>
<reference evidence="1" key="1">
    <citation type="submission" date="2014-09" db="EMBL/GenBank/DDBJ databases">
        <authorList>
            <person name="Magalhaes I.L.F."/>
            <person name="Oliveira U."/>
            <person name="Santos F.R."/>
            <person name="Vidigal T.H.D.A."/>
            <person name="Brescovit A.D."/>
            <person name="Santos A.J."/>
        </authorList>
    </citation>
    <scope>NUCLEOTIDE SEQUENCE</scope>
    <source>
        <tissue evidence="1">Shoot tissue taken approximately 20 cm above the soil surface</tissue>
    </source>
</reference>
<dbReference type="EMBL" id="GBRH01260695">
    <property type="protein sequence ID" value="JAD37200.1"/>
    <property type="molecule type" value="Transcribed_RNA"/>
</dbReference>